<evidence type="ECO:0000313" key="1">
    <source>
        <dbReference type="EMBL" id="DAD67761.1"/>
    </source>
</evidence>
<reference evidence="1" key="1">
    <citation type="journal article" date="2021" name="Proc. Natl. Acad. Sci. U.S.A.">
        <title>A Catalog of Tens of Thousands of Viruses from Human Metagenomes Reveals Hidden Associations with Chronic Diseases.</title>
        <authorList>
            <person name="Tisza M.J."/>
            <person name="Buck C.B."/>
        </authorList>
    </citation>
    <scope>NUCLEOTIDE SEQUENCE</scope>
    <source>
        <strain evidence="1">Ctngn1</strain>
    </source>
</reference>
<protein>
    <submittedName>
        <fullName evidence="1">Uncharacterized protein</fullName>
    </submittedName>
</protein>
<sequence length="108" mass="12607">MKKLWDKFRRWLIRKLGGLDELPQPVVEQKPIEIHREERTIVPIRASVLIHELEVDGMRPDELEQMAKRQLAEEIAHEIVSSNAIYVFSTPDPQRCAVRFTGCVYVVL</sequence>
<proteinExistence type="predicted"/>
<name>A0A8S5LCY2_9CAUD</name>
<dbReference type="EMBL" id="BK014685">
    <property type="protein sequence ID" value="DAD67761.1"/>
    <property type="molecule type" value="Genomic_DNA"/>
</dbReference>
<organism evidence="1">
    <name type="scientific">Myoviridae sp. ctngn1</name>
    <dbReference type="NCBI Taxonomy" id="2823551"/>
    <lineage>
        <taxon>Viruses</taxon>
        <taxon>Duplodnaviria</taxon>
        <taxon>Heunggongvirae</taxon>
        <taxon>Uroviricota</taxon>
        <taxon>Caudoviricetes</taxon>
    </lineage>
</organism>
<accession>A0A8S5LCY2</accession>